<feature type="domain" description="Peptidase C1A papain C-terminal" evidence="3">
    <location>
        <begin position="60"/>
        <end position="313"/>
    </location>
</feature>
<organism evidence="4 5">
    <name type="scientific">Feldmannia species virus</name>
    <dbReference type="NCBI Taxonomy" id="39420"/>
    <lineage>
        <taxon>Viruses</taxon>
        <taxon>Varidnaviria</taxon>
        <taxon>Bamfordvirae</taxon>
        <taxon>Nucleocytoviricota</taxon>
        <taxon>Megaviricetes</taxon>
        <taxon>Algavirales</taxon>
        <taxon>Phycodnaviridae</taxon>
        <taxon>Phaeovirus</taxon>
        <taxon>Phaeovirus feldmanniae</taxon>
    </lineage>
</organism>
<evidence type="ECO:0000313" key="4">
    <source>
        <dbReference type="EMBL" id="ACH46878.1"/>
    </source>
</evidence>
<dbReference type="GeneID" id="6804929"/>
<dbReference type="SMART" id="SM00645">
    <property type="entry name" value="Pept_C1"/>
    <property type="match status" value="1"/>
</dbReference>
<evidence type="ECO:0000256" key="1">
    <source>
        <dbReference type="ARBA" id="ARBA00008455"/>
    </source>
</evidence>
<dbReference type="EMBL" id="EU916176">
    <property type="protein sequence ID" value="ACH46878.1"/>
    <property type="molecule type" value="Genomic_DNA"/>
</dbReference>
<keyword evidence="2" id="KW-0812">Transmembrane</keyword>
<dbReference type="GO" id="GO:0008234">
    <property type="term" value="F:cysteine-type peptidase activity"/>
    <property type="evidence" value="ECO:0007669"/>
    <property type="project" value="InterPro"/>
</dbReference>
<keyword evidence="2" id="KW-1133">Transmembrane helix</keyword>
<dbReference type="PRINTS" id="PR00705">
    <property type="entry name" value="PAPAIN"/>
</dbReference>
<proteinExistence type="inferred from homology"/>
<keyword evidence="4" id="KW-0645">Protease</keyword>
<keyword evidence="5" id="KW-1185">Reference proteome</keyword>
<dbReference type="PANTHER" id="PTHR12411">
    <property type="entry name" value="CYSTEINE PROTEASE FAMILY C1-RELATED"/>
    <property type="match status" value="1"/>
</dbReference>
<keyword evidence="4" id="KW-0378">Hydrolase</keyword>
<dbReference type="Gene3D" id="3.90.70.10">
    <property type="entry name" value="Cysteine proteinases"/>
    <property type="match status" value="1"/>
</dbReference>
<dbReference type="InterPro" id="IPR038765">
    <property type="entry name" value="Papain-like_cys_pep_sf"/>
</dbReference>
<evidence type="ECO:0000313" key="5">
    <source>
        <dbReference type="Proteomes" id="UP000204092"/>
    </source>
</evidence>
<dbReference type="InterPro" id="IPR000668">
    <property type="entry name" value="Peptidase_C1A_C"/>
</dbReference>
<dbReference type="KEGG" id="vg:6804929"/>
<dbReference type="OrthoDB" id="4752at10239"/>
<dbReference type="InterPro" id="IPR013128">
    <property type="entry name" value="Peptidase_C1A"/>
</dbReference>
<dbReference type="SUPFAM" id="SSF54001">
    <property type="entry name" value="Cysteine proteinases"/>
    <property type="match status" value="1"/>
</dbReference>
<evidence type="ECO:0000259" key="3">
    <source>
        <dbReference type="SMART" id="SM00645"/>
    </source>
</evidence>
<accession>B5LWL5</accession>
<dbReference type="Pfam" id="PF00112">
    <property type="entry name" value="Peptidase_C1"/>
    <property type="match status" value="1"/>
</dbReference>
<evidence type="ECO:0000256" key="2">
    <source>
        <dbReference type="SAM" id="Phobius"/>
    </source>
</evidence>
<reference evidence="4 5" key="1">
    <citation type="journal article" date="2009" name="Virology">
        <title>Genomic analysis of the smallest giant virus--Feldmannia sp. virus 158.</title>
        <authorList>
            <person name="Schroeder D.C."/>
            <person name="Park Y."/>
            <person name="Yoon H.M."/>
            <person name="Lee Y.S."/>
            <person name="Kang S.W."/>
            <person name="Meints R.H."/>
            <person name="Ivey R.G."/>
            <person name="Choi T.J."/>
        </authorList>
    </citation>
    <scope>NUCLEOTIDE SEQUENCE [LARGE SCALE GENOMIC DNA]</scope>
    <source>
        <strain evidence="4">FsV-158</strain>
    </source>
</reference>
<dbReference type="RefSeq" id="YP_002154748.1">
    <property type="nucleotide sequence ID" value="NC_011183.1"/>
</dbReference>
<feature type="transmembrane region" description="Helical" evidence="2">
    <location>
        <begin position="6"/>
        <end position="21"/>
    </location>
</feature>
<sequence>MRVNITPLVVVTILLLLHFYLKKRPRRKTYTEFVELALCDHERKIGIPWVQLEEDVGDALPSYLKYKERLLTPVVDQGKCASCWSISVVQMLADRVSVYTGGKVRKRLSVQEMISCWDGHDGLACSKGGVPEEAYQYIVENGIGMDEDYPYEQSNSDDIRPCVPSRLKGPRLYVQGSSVRSLCIDPYEYEQSSGERRGVIDMNICNMKKELLMNGPFVCTIMVYQNLYDYDGLSVYQGHDDSEFVGGHSVVCVGYCDEGINGVEPGFDVPGGYWVIRNSWSDWPLKSPASEGYFYIQKGSNVCGIESRASRALVVPTDEILNNTVANLNESRYVSYTSYVNDPDRQLLVSRVTKLRSKLASG</sequence>
<dbReference type="GO" id="GO:0006508">
    <property type="term" value="P:proteolysis"/>
    <property type="evidence" value="ECO:0007669"/>
    <property type="project" value="UniProtKB-KW"/>
</dbReference>
<dbReference type="Proteomes" id="UP000204092">
    <property type="component" value="Segment"/>
</dbReference>
<keyword evidence="2" id="KW-0472">Membrane</keyword>
<comment type="similarity">
    <text evidence="1">Belongs to the peptidase C1 family.</text>
</comment>
<protein>
    <submittedName>
        <fullName evidence="4">Putative cysteine protease</fullName>
    </submittedName>
</protein>
<name>B5LWL5_9PHYC</name>